<keyword evidence="3" id="KW-1185">Reference proteome</keyword>
<gene>
    <name evidence="2" type="ORF">OUZ56_011207</name>
</gene>
<proteinExistence type="predicted"/>
<reference evidence="2 3" key="1">
    <citation type="journal article" date="2023" name="Nucleic Acids Res.">
        <title>The hologenome of Daphnia magna reveals possible DNA methylation and microbiome-mediated evolution of the host genome.</title>
        <authorList>
            <person name="Chaturvedi A."/>
            <person name="Li X."/>
            <person name="Dhandapani V."/>
            <person name="Marshall H."/>
            <person name="Kissane S."/>
            <person name="Cuenca-Cambronero M."/>
            <person name="Asole G."/>
            <person name="Calvet F."/>
            <person name="Ruiz-Romero M."/>
            <person name="Marangio P."/>
            <person name="Guigo R."/>
            <person name="Rago D."/>
            <person name="Mirbahai L."/>
            <person name="Eastwood N."/>
            <person name="Colbourne J.K."/>
            <person name="Zhou J."/>
            <person name="Mallon E."/>
            <person name="Orsini L."/>
        </authorList>
    </citation>
    <scope>NUCLEOTIDE SEQUENCE [LARGE SCALE GENOMIC DNA]</scope>
    <source>
        <strain evidence="2">LRV0_1</strain>
    </source>
</reference>
<dbReference type="EMBL" id="JAOYFB010000002">
    <property type="protein sequence ID" value="KAK4006072.1"/>
    <property type="molecule type" value="Genomic_DNA"/>
</dbReference>
<feature type="region of interest" description="Disordered" evidence="1">
    <location>
        <begin position="59"/>
        <end position="139"/>
    </location>
</feature>
<dbReference type="Proteomes" id="UP001234178">
    <property type="component" value="Unassembled WGS sequence"/>
</dbReference>
<comment type="caution">
    <text evidence="2">The sequence shown here is derived from an EMBL/GenBank/DDBJ whole genome shotgun (WGS) entry which is preliminary data.</text>
</comment>
<feature type="compositionally biased region" description="Basic residues" evidence="1">
    <location>
        <begin position="92"/>
        <end position="104"/>
    </location>
</feature>
<evidence type="ECO:0000313" key="2">
    <source>
        <dbReference type="EMBL" id="KAK4006072.1"/>
    </source>
</evidence>
<protein>
    <submittedName>
        <fullName evidence="2">Uncharacterized protein</fullName>
    </submittedName>
</protein>
<evidence type="ECO:0000256" key="1">
    <source>
        <dbReference type="SAM" id="MobiDB-lite"/>
    </source>
</evidence>
<name>A0ABQ9YZJ3_9CRUS</name>
<sequence length="139" mass="15175">MTARYEVSNVRQISSRPLTYVSGDAILEVAYGHLSELIPGYDQDTSCKETTRGLQTIYPLEIQHDVDPPVNVSVDGSREAEAGQEEGGASAPKKKPPRKKKKESPRRTRDSGGEDVADHDPPPDGQLKVGPTSSQAHYF</sequence>
<accession>A0ABQ9YZJ3</accession>
<evidence type="ECO:0000313" key="3">
    <source>
        <dbReference type="Proteomes" id="UP001234178"/>
    </source>
</evidence>
<feature type="compositionally biased region" description="Basic and acidic residues" evidence="1">
    <location>
        <begin position="105"/>
        <end position="122"/>
    </location>
</feature>
<organism evidence="2 3">
    <name type="scientific">Daphnia magna</name>
    <dbReference type="NCBI Taxonomy" id="35525"/>
    <lineage>
        <taxon>Eukaryota</taxon>
        <taxon>Metazoa</taxon>
        <taxon>Ecdysozoa</taxon>
        <taxon>Arthropoda</taxon>
        <taxon>Crustacea</taxon>
        <taxon>Branchiopoda</taxon>
        <taxon>Diplostraca</taxon>
        <taxon>Cladocera</taxon>
        <taxon>Anomopoda</taxon>
        <taxon>Daphniidae</taxon>
        <taxon>Daphnia</taxon>
    </lineage>
</organism>